<dbReference type="GO" id="GO:0045892">
    <property type="term" value="P:negative regulation of DNA-templated transcription"/>
    <property type="evidence" value="ECO:0007669"/>
    <property type="project" value="TreeGrafter"/>
</dbReference>
<dbReference type="SMART" id="SM00345">
    <property type="entry name" value="HTH_GNTR"/>
    <property type="match status" value="1"/>
</dbReference>
<dbReference type="Pfam" id="PF00392">
    <property type="entry name" value="GntR"/>
    <property type="match status" value="1"/>
</dbReference>
<dbReference type="InterPro" id="IPR036390">
    <property type="entry name" value="WH_DNA-bd_sf"/>
</dbReference>
<organism evidence="5 6">
    <name type="scientific">Catellatospora chokoriensis</name>
    <dbReference type="NCBI Taxonomy" id="310353"/>
    <lineage>
        <taxon>Bacteria</taxon>
        <taxon>Bacillati</taxon>
        <taxon>Actinomycetota</taxon>
        <taxon>Actinomycetes</taxon>
        <taxon>Micromonosporales</taxon>
        <taxon>Micromonosporaceae</taxon>
        <taxon>Catellatospora</taxon>
    </lineage>
</organism>
<dbReference type="InterPro" id="IPR028978">
    <property type="entry name" value="Chorismate_lyase_/UTRA_dom_sf"/>
</dbReference>
<dbReference type="RefSeq" id="WP_191844652.1">
    <property type="nucleotide sequence ID" value="NZ_BONG01000141.1"/>
</dbReference>
<evidence type="ECO:0000313" key="5">
    <source>
        <dbReference type="EMBL" id="GIF94887.1"/>
    </source>
</evidence>
<evidence type="ECO:0000256" key="2">
    <source>
        <dbReference type="ARBA" id="ARBA00023125"/>
    </source>
</evidence>
<dbReference type="PROSITE" id="PS50949">
    <property type="entry name" value="HTH_GNTR"/>
    <property type="match status" value="1"/>
</dbReference>
<dbReference type="Gene3D" id="1.10.10.10">
    <property type="entry name" value="Winged helix-like DNA-binding domain superfamily/Winged helix DNA-binding domain"/>
    <property type="match status" value="1"/>
</dbReference>
<keyword evidence="2" id="KW-0238">DNA-binding</keyword>
<evidence type="ECO:0000256" key="1">
    <source>
        <dbReference type="ARBA" id="ARBA00023015"/>
    </source>
</evidence>
<dbReference type="AlphaFoldDB" id="A0A8J3NWD2"/>
<name>A0A8J3NWD2_9ACTN</name>
<dbReference type="Pfam" id="PF07702">
    <property type="entry name" value="UTRA"/>
    <property type="match status" value="1"/>
</dbReference>
<evidence type="ECO:0000259" key="4">
    <source>
        <dbReference type="PROSITE" id="PS50949"/>
    </source>
</evidence>
<evidence type="ECO:0000313" key="6">
    <source>
        <dbReference type="Proteomes" id="UP000619293"/>
    </source>
</evidence>
<evidence type="ECO:0000256" key="3">
    <source>
        <dbReference type="ARBA" id="ARBA00023163"/>
    </source>
</evidence>
<protein>
    <submittedName>
        <fullName evidence="5">GntR family transcriptional regulator</fullName>
    </submittedName>
</protein>
<dbReference type="SUPFAM" id="SSF64288">
    <property type="entry name" value="Chorismate lyase-like"/>
    <property type="match status" value="1"/>
</dbReference>
<keyword evidence="1" id="KW-0805">Transcription regulation</keyword>
<comment type="caution">
    <text evidence="5">The sequence shown here is derived from an EMBL/GenBank/DDBJ whole genome shotgun (WGS) entry which is preliminary data.</text>
</comment>
<dbReference type="InterPro" id="IPR000524">
    <property type="entry name" value="Tscrpt_reg_HTH_GntR"/>
</dbReference>
<dbReference type="PANTHER" id="PTHR44846">
    <property type="entry name" value="MANNOSYL-D-GLYCERATE TRANSPORT/METABOLISM SYSTEM REPRESSOR MNGR-RELATED"/>
    <property type="match status" value="1"/>
</dbReference>
<gene>
    <name evidence="5" type="ORF">Cch02nite_83310</name>
</gene>
<dbReference type="SMART" id="SM00866">
    <property type="entry name" value="UTRA"/>
    <property type="match status" value="1"/>
</dbReference>
<keyword evidence="3" id="KW-0804">Transcription</keyword>
<feature type="domain" description="HTH gntR-type" evidence="4">
    <location>
        <begin position="7"/>
        <end position="75"/>
    </location>
</feature>
<keyword evidence="6" id="KW-1185">Reference proteome</keyword>
<dbReference type="InterPro" id="IPR036388">
    <property type="entry name" value="WH-like_DNA-bd_sf"/>
</dbReference>
<dbReference type="PRINTS" id="PR00035">
    <property type="entry name" value="HTHGNTR"/>
</dbReference>
<reference evidence="5 6" key="1">
    <citation type="submission" date="2021-01" db="EMBL/GenBank/DDBJ databases">
        <title>Whole genome shotgun sequence of Catellatospora chokoriensis NBRC 107358.</title>
        <authorList>
            <person name="Komaki H."/>
            <person name="Tamura T."/>
        </authorList>
    </citation>
    <scope>NUCLEOTIDE SEQUENCE [LARGE SCALE GENOMIC DNA]</scope>
    <source>
        <strain evidence="5 6">NBRC 107358</strain>
    </source>
</reference>
<dbReference type="EMBL" id="BONG01000141">
    <property type="protein sequence ID" value="GIF94887.1"/>
    <property type="molecule type" value="Genomic_DNA"/>
</dbReference>
<dbReference type="SUPFAM" id="SSF46785">
    <property type="entry name" value="Winged helix' DNA-binding domain"/>
    <property type="match status" value="1"/>
</dbReference>
<dbReference type="Gene3D" id="3.40.1410.10">
    <property type="entry name" value="Chorismate lyase-like"/>
    <property type="match status" value="1"/>
</dbReference>
<dbReference type="InterPro" id="IPR011663">
    <property type="entry name" value="UTRA"/>
</dbReference>
<sequence length="255" mass="28106">MNNFSGRPAYLQIADDLRSRILDGALRGGDKLPTENEMMTDYGVSRIVVRQAIDVLRSEGLVVSQRGRGVFVRDQQPRTRRILGDLYHQRATGSPFAAAARAVGQVPEWEYQSRQTTAPQAVAERLGIEPGADVMRTHYRFFADDQPVMLSTSYEAIELTGGTAIEQPEAGPVKGVVARMDSIGVHITHVVEDVQARAPRPYEAEALEVPAGVPVLYVERTYYQGQRAVETADIVVSADRYTFSYAVPIPERAAS</sequence>
<dbReference type="GO" id="GO:0003677">
    <property type="term" value="F:DNA binding"/>
    <property type="evidence" value="ECO:0007669"/>
    <property type="project" value="UniProtKB-KW"/>
</dbReference>
<proteinExistence type="predicted"/>
<accession>A0A8J3NWD2</accession>
<dbReference type="InterPro" id="IPR050679">
    <property type="entry name" value="Bact_HTH_transcr_reg"/>
</dbReference>
<dbReference type="CDD" id="cd07377">
    <property type="entry name" value="WHTH_GntR"/>
    <property type="match status" value="1"/>
</dbReference>
<dbReference type="Proteomes" id="UP000619293">
    <property type="component" value="Unassembled WGS sequence"/>
</dbReference>
<dbReference type="GO" id="GO:0003700">
    <property type="term" value="F:DNA-binding transcription factor activity"/>
    <property type="evidence" value="ECO:0007669"/>
    <property type="project" value="InterPro"/>
</dbReference>
<dbReference type="PANTHER" id="PTHR44846:SF17">
    <property type="entry name" value="GNTR-FAMILY TRANSCRIPTIONAL REGULATOR"/>
    <property type="match status" value="1"/>
</dbReference>